<dbReference type="Gene3D" id="3.90.470.20">
    <property type="entry name" value="4'-phosphopantetheinyl transferase domain"/>
    <property type="match status" value="1"/>
</dbReference>
<evidence type="ECO:0000313" key="3">
    <source>
        <dbReference type="Proteomes" id="UP001302812"/>
    </source>
</evidence>
<dbReference type="GeneID" id="89933390"/>
<reference evidence="2" key="2">
    <citation type="submission" date="2023-05" db="EMBL/GenBank/DDBJ databases">
        <authorList>
            <consortium name="Lawrence Berkeley National Laboratory"/>
            <person name="Steindorff A."/>
            <person name="Hensen N."/>
            <person name="Bonometti L."/>
            <person name="Westerberg I."/>
            <person name="Brannstrom I.O."/>
            <person name="Guillou S."/>
            <person name="Cros-Aarteil S."/>
            <person name="Calhoun S."/>
            <person name="Haridas S."/>
            <person name="Kuo A."/>
            <person name="Mondo S."/>
            <person name="Pangilinan J."/>
            <person name="Riley R."/>
            <person name="Labutti K."/>
            <person name="Andreopoulos B."/>
            <person name="Lipzen A."/>
            <person name="Chen C."/>
            <person name="Yanf M."/>
            <person name="Daum C."/>
            <person name="Ng V."/>
            <person name="Clum A."/>
            <person name="Ohm R."/>
            <person name="Martin F."/>
            <person name="Silar P."/>
            <person name="Natvig D."/>
            <person name="Lalanne C."/>
            <person name="Gautier V."/>
            <person name="Ament-Velasquez S.L."/>
            <person name="Kruys A."/>
            <person name="Hutchinson M.I."/>
            <person name="Powell A.J."/>
            <person name="Barry K."/>
            <person name="Miller A.N."/>
            <person name="Grigoriev I.V."/>
            <person name="Debuchy R."/>
            <person name="Gladieux P."/>
            <person name="Thoren M.H."/>
            <person name="Johannesson H."/>
        </authorList>
    </citation>
    <scope>NUCLEOTIDE SEQUENCE</scope>
    <source>
        <strain evidence="2">CBS 508.74</strain>
    </source>
</reference>
<dbReference type="EMBL" id="MU853355">
    <property type="protein sequence ID" value="KAK4109614.1"/>
    <property type="molecule type" value="Genomic_DNA"/>
</dbReference>
<name>A0AAN6QG92_9PEZI</name>
<dbReference type="Proteomes" id="UP001302812">
    <property type="component" value="Unassembled WGS sequence"/>
</dbReference>
<evidence type="ECO:0000256" key="1">
    <source>
        <dbReference type="SAM" id="MobiDB-lite"/>
    </source>
</evidence>
<sequence length="213" mass="23943">MPHSIRFPFPSLRIGTDICQVSHIHRILADPHRGTRFIRRVLTPEERDAAREPIADILRAADRVAERKSASLKEHEVAQAVTKHEEPQGAEEARGVTVKEEKRSEKPWVKPTILKEAAIFMAGRFAAKEAVIKAHPHLCMGYRHIVIKNETYAWRPSNNSRPASGPPTALVKTSEILGEDHQDQEAILSISHDGDYATAVCMGFNQEKKEYSN</sequence>
<evidence type="ECO:0000313" key="2">
    <source>
        <dbReference type="EMBL" id="KAK4109614.1"/>
    </source>
</evidence>
<dbReference type="AlphaFoldDB" id="A0AAN6QG92"/>
<organism evidence="2 3">
    <name type="scientific">Canariomyces notabilis</name>
    <dbReference type="NCBI Taxonomy" id="2074819"/>
    <lineage>
        <taxon>Eukaryota</taxon>
        <taxon>Fungi</taxon>
        <taxon>Dikarya</taxon>
        <taxon>Ascomycota</taxon>
        <taxon>Pezizomycotina</taxon>
        <taxon>Sordariomycetes</taxon>
        <taxon>Sordariomycetidae</taxon>
        <taxon>Sordariales</taxon>
        <taxon>Chaetomiaceae</taxon>
        <taxon>Canariomyces</taxon>
    </lineage>
</organism>
<dbReference type="SUPFAM" id="SSF56214">
    <property type="entry name" value="4'-phosphopantetheinyl transferase"/>
    <property type="match status" value="1"/>
</dbReference>
<dbReference type="InterPro" id="IPR037143">
    <property type="entry name" value="4-PPantetheinyl_Trfase_dom_sf"/>
</dbReference>
<accession>A0AAN6QG92</accession>
<dbReference type="GO" id="GO:0008897">
    <property type="term" value="F:holo-[acyl-carrier-protein] synthase activity"/>
    <property type="evidence" value="ECO:0007669"/>
    <property type="project" value="InterPro"/>
</dbReference>
<dbReference type="GO" id="GO:0000287">
    <property type="term" value="F:magnesium ion binding"/>
    <property type="evidence" value="ECO:0007669"/>
    <property type="project" value="InterPro"/>
</dbReference>
<proteinExistence type="predicted"/>
<protein>
    <recommendedName>
        <fullName evidence="4">4'-phosphopantetheinyl transferase domain-containing protein</fullName>
    </recommendedName>
</protein>
<reference evidence="2" key="1">
    <citation type="journal article" date="2023" name="Mol. Phylogenet. Evol.">
        <title>Genome-scale phylogeny and comparative genomics of the fungal order Sordariales.</title>
        <authorList>
            <person name="Hensen N."/>
            <person name="Bonometti L."/>
            <person name="Westerberg I."/>
            <person name="Brannstrom I.O."/>
            <person name="Guillou S."/>
            <person name="Cros-Aarteil S."/>
            <person name="Calhoun S."/>
            <person name="Haridas S."/>
            <person name="Kuo A."/>
            <person name="Mondo S."/>
            <person name="Pangilinan J."/>
            <person name="Riley R."/>
            <person name="LaButti K."/>
            <person name="Andreopoulos B."/>
            <person name="Lipzen A."/>
            <person name="Chen C."/>
            <person name="Yan M."/>
            <person name="Daum C."/>
            <person name="Ng V."/>
            <person name="Clum A."/>
            <person name="Steindorff A."/>
            <person name="Ohm R.A."/>
            <person name="Martin F."/>
            <person name="Silar P."/>
            <person name="Natvig D.O."/>
            <person name="Lalanne C."/>
            <person name="Gautier V."/>
            <person name="Ament-Velasquez S.L."/>
            <person name="Kruys A."/>
            <person name="Hutchinson M.I."/>
            <person name="Powell A.J."/>
            <person name="Barry K."/>
            <person name="Miller A.N."/>
            <person name="Grigoriev I.V."/>
            <person name="Debuchy R."/>
            <person name="Gladieux P."/>
            <person name="Hiltunen Thoren M."/>
            <person name="Johannesson H."/>
        </authorList>
    </citation>
    <scope>NUCLEOTIDE SEQUENCE</scope>
    <source>
        <strain evidence="2">CBS 508.74</strain>
    </source>
</reference>
<evidence type="ECO:0008006" key="4">
    <source>
        <dbReference type="Google" id="ProtNLM"/>
    </source>
</evidence>
<comment type="caution">
    <text evidence="2">The sequence shown here is derived from an EMBL/GenBank/DDBJ whole genome shotgun (WGS) entry which is preliminary data.</text>
</comment>
<keyword evidence="3" id="KW-1185">Reference proteome</keyword>
<gene>
    <name evidence="2" type="ORF">N656DRAFT_330929</name>
</gene>
<feature type="region of interest" description="Disordered" evidence="1">
    <location>
        <begin position="70"/>
        <end position="104"/>
    </location>
</feature>
<dbReference type="RefSeq" id="XP_064667184.1">
    <property type="nucleotide sequence ID" value="XM_064809267.1"/>
</dbReference>